<dbReference type="PANTHER" id="PTHR47266">
    <property type="entry name" value="ENDONUCLEASE-RELATED"/>
    <property type="match status" value="1"/>
</dbReference>
<evidence type="ECO:0000259" key="1">
    <source>
        <dbReference type="Pfam" id="PF17921"/>
    </source>
</evidence>
<dbReference type="Proteomes" id="UP000237105">
    <property type="component" value="Unassembled WGS sequence"/>
</dbReference>
<dbReference type="AlphaFoldDB" id="A0A2P5DW65"/>
<dbReference type="OrthoDB" id="1938712at2759"/>
<evidence type="ECO:0000313" key="3">
    <source>
        <dbReference type="Proteomes" id="UP000237105"/>
    </source>
</evidence>
<feature type="domain" description="Integrase zinc-binding" evidence="1">
    <location>
        <begin position="19"/>
        <end position="75"/>
    </location>
</feature>
<dbReference type="InterPro" id="IPR052160">
    <property type="entry name" value="Gypsy_RT_Integrase-like"/>
</dbReference>
<name>A0A2P5DW65_PARAD</name>
<feature type="non-terminal residue" evidence="2">
    <location>
        <position position="1"/>
    </location>
</feature>
<dbReference type="Pfam" id="PF17921">
    <property type="entry name" value="Integrase_H2C2"/>
    <property type="match status" value="1"/>
</dbReference>
<protein>
    <recommendedName>
        <fullName evidence="1">Integrase zinc-binding domain-containing protein</fullName>
    </recommendedName>
</protein>
<dbReference type="STRING" id="3476.A0A2P5DW65"/>
<sequence length="116" mass="13543">SISTEGVIRFQGRFCVPDDRSIKKEILVEAHNTPYSVHPGTTKIYNDLKTLYEWAGMKKDIFKFVERCLTCQQIKVEHKRPVGELQPFQLPEWKWEEIAMNFVVGLPKTVSRYNAI</sequence>
<accession>A0A2P5DW65</accession>
<dbReference type="InterPro" id="IPR041588">
    <property type="entry name" value="Integrase_H2C2"/>
</dbReference>
<reference evidence="3" key="1">
    <citation type="submission" date="2016-06" db="EMBL/GenBank/DDBJ databases">
        <title>Parallel loss of symbiosis genes in relatives of nitrogen-fixing non-legume Parasponia.</title>
        <authorList>
            <person name="Van Velzen R."/>
            <person name="Holmer R."/>
            <person name="Bu F."/>
            <person name="Rutten L."/>
            <person name="Van Zeijl A."/>
            <person name="Liu W."/>
            <person name="Santuari L."/>
            <person name="Cao Q."/>
            <person name="Sharma T."/>
            <person name="Shen D."/>
            <person name="Roswanjaya Y."/>
            <person name="Wardhani T."/>
            <person name="Kalhor M.S."/>
            <person name="Jansen J."/>
            <person name="Van den Hoogen J."/>
            <person name="Gungor B."/>
            <person name="Hartog M."/>
            <person name="Hontelez J."/>
            <person name="Verver J."/>
            <person name="Yang W.-C."/>
            <person name="Schijlen E."/>
            <person name="Repin R."/>
            <person name="Schilthuizen M."/>
            <person name="Schranz E."/>
            <person name="Heidstra R."/>
            <person name="Miyata K."/>
            <person name="Fedorova E."/>
            <person name="Kohlen W."/>
            <person name="Bisseling T."/>
            <person name="Smit S."/>
            <person name="Geurts R."/>
        </authorList>
    </citation>
    <scope>NUCLEOTIDE SEQUENCE [LARGE SCALE GENOMIC DNA]</scope>
    <source>
        <strain evidence="3">cv. WU1-14</strain>
    </source>
</reference>
<dbReference type="EMBL" id="JXTB01000013">
    <property type="protein sequence ID" value="PON77542.1"/>
    <property type="molecule type" value="Genomic_DNA"/>
</dbReference>
<comment type="caution">
    <text evidence="2">The sequence shown here is derived from an EMBL/GenBank/DDBJ whole genome shotgun (WGS) entry which is preliminary data.</text>
</comment>
<dbReference type="Gene3D" id="1.10.340.70">
    <property type="match status" value="1"/>
</dbReference>
<organism evidence="2 3">
    <name type="scientific">Parasponia andersonii</name>
    <name type="common">Sponia andersonii</name>
    <dbReference type="NCBI Taxonomy" id="3476"/>
    <lineage>
        <taxon>Eukaryota</taxon>
        <taxon>Viridiplantae</taxon>
        <taxon>Streptophyta</taxon>
        <taxon>Embryophyta</taxon>
        <taxon>Tracheophyta</taxon>
        <taxon>Spermatophyta</taxon>
        <taxon>Magnoliopsida</taxon>
        <taxon>eudicotyledons</taxon>
        <taxon>Gunneridae</taxon>
        <taxon>Pentapetalae</taxon>
        <taxon>rosids</taxon>
        <taxon>fabids</taxon>
        <taxon>Rosales</taxon>
        <taxon>Cannabaceae</taxon>
        <taxon>Parasponia</taxon>
    </lineage>
</organism>
<evidence type="ECO:0000313" key="2">
    <source>
        <dbReference type="EMBL" id="PON77542.1"/>
    </source>
</evidence>
<gene>
    <name evidence="2" type="ORF">PanWU01x14_027030</name>
</gene>
<proteinExistence type="predicted"/>
<keyword evidence="3" id="KW-1185">Reference proteome</keyword>